<evidence type="ECO:0000313" key="1">
    <source>
        <dbReference type="EMBL" id="KAI0088097.1"/>
    </source>
</evidence>
<reference evidence="1" key="1">
    <citation type="journal article" date="2021" name="Environ. Microbiol.">
        <title>Gene family expansions and transcriptome signatures uncover fungal adaptations to wood decay.</title>
        <authorList>
            <person name="Hage H."/>
            <person name="Miyauchi S."/>
            <person name="Viragh M."/>
            <person name="Drula E."/>
            <person name="Min B."/>
            <person name="Chaduli D."/>
            <person name="Navarro D."/>
            <person name="Favel A."/>
            <person name="Norest M."/>
            <person name="Lesage-Meessen L."/>
            <person name="Balint B."/>
            <person name="Merenyi Z."/>
            <person name="de Eugenio L."/>
            <person name="Morin E."/>
            <person name="Martinez A.T."/>
            <person name="Baldrian P."/>
            <person name="Stursova M."/>
            <person name="Martinez M.J."/>
            <person name="Novotny C."/>
            <person name="Magnuson J.K."/>
            <person name="Spatafora J.W."/>
            <person name="Maurice S."/>
            <person name="Pangilinan J."/>
            <person name="Andreopoulos W."/>
            <person name="LaButti K."/>
            <person name="Hundley H."/>
            <person name="Na H."/>
            <person name="Kuo A."/>
            <person name="Barry K."/>
            <person name="Lipzen A."/>
            <person name="Henrissat B."/>
            <person name="Riley R."/>
            <person name="Ahrendt S."/>
            <person name="Nagy L.G."/>
            <person name="Grigoriev I.V."/>
            <person name="Martin F."/>
            <person name="Rosso M.N."/>
        </authorList>
    </citation>
    <scope>NUCLEOTIDE SEQUENCE</scope>
    <source>
        <strain evidence="1">CBS 384.51</strain>
    </source>
</reference>
<keyword evidence="2" id="KW-1185">Reference proteome</keyword>
<gene>
    <name evidence="1" type="ORF">BDY19DRAFT_985785</name>
</gene>
<name>A0ACB8U158_9APHY</name>
<comment type="caution">
    <text evidence="1">The sequence shown here is derived from an EMBL/GenBank/DDBJ whole genome shotgun (WGS) entry which is preliminary data.</text>
</comment>
<accession>A0ACB8U158</accession>
<protein>
    <submittedName>
        <fullName evidence="1">Uncharacterized protein</fullName>
    </submittedName>
</protein>
<proteinExistence type="predicted"/>
<dbReference type="EMBL" id="MU274915">
    <property type="protein sequence ID" value="KAI0088097.1"/>
    <property type="molecule type" value="Genomic_DNA"/>
</dbReference>
<evidence type="ECO:0000313" key="2">
    <source>
        <dbReference type="Proteomes" id="UP001055072"/>
    </source>
</evidence>
<dbReference type="Proteomes" id="UP001055072">
    <property type="component" value="Unassembled WGS sequence"/>
</dbReference>
<organism evidence="1 2">
    <name type="scientific">Irpex rosettiformis</name>
    <dbReference type="NCBI Taxonomy" id="378272"/>
    <lineage>
        <taxon>Eukaryota</taxon>
        <taxon>Fungi</taxon>
        <taxon>Dikarya</taxon>
        <taxon>Basidiomycota</taxon>
        <taxon>Agaricomycotina</taxon>
        <taxon>Agaricomycetes</taxon>
        <taxon>Polyporales</taxon>
        <taxon>Irpicaceae</taxon>
        <taxon>Irpex</taxon>
    </lineage>
</organism>
<sequence>MPPPPKPPPPHKLELTTNSLRNTTMSAENDSFHYEIVTRFWHPHLTKINKADLENLVVTTVAEIERIPGREPRVRFGGEKGEWILASDFVQFDEGRTGGTFVGTANVKYRWRTQKGRLELVKADDEDQSPVAEFHPHSRHFFVFRMSKHAFFEIKPIPEVTGALEKVIASYLIVERRRRQSRISIKIQRR</sequence>